<dbReference type="InterPro" id="IPR006461">
    <property type="entry name" value="PLAC_motif_containing"/>
</dbReference>
<dbReference type="Proteomes" id="UP001187343">
    <property type="component" value="Unassembled WGS sequence"/>
</dbReference>
<evidence type="ECO:0008006" key="4">
    <source>
        <dbReference type="Google" id="ProtNLM"/>
    </source>
</evidence>
<sequence length="175" mass="19301">MALTSQPAAFAPKDFQTELTNCCDDMAICCLGLFCSPILGCMIASDMNECCLCGSGWPMRSVYRTKYNIPIMMFTSQPAAFAPTDFDSGLMSCCDDMSVCCYGYFCLPCLGCSIASDMNECCCCGLGMTIRSVYRTKYNIQGSMCTDWCVGNFCMSCAACQMKRDIDMRKRNGQF</sequence>
<dbReference type="PANTHER" id="PTHR15907">
    <property type="entry name" value="DUF614 FAMILY PROTEIN-RELATED"/>
    <property type="match status" value="1"/>
</dbReference>
<protein>
    <recommendedName>
        <fullName evidence="4">Placenta-specific gene 8 protein-like</fullName>
    </recommendedName>
</protein>
<dbReference type="Pfam" id="PF04749">
    <property type="entry name" value="PLAC8"/>
    <property type="match status" value="1"/>
</dbReference>
<dbReference type="NCBIfam" id="TIGR01571">
    <property type="entry name" value="A_thal_Cys_rich"/>
    <property type="match status" value="1"/>
</dbReference>
<comment type="caution">
    <text evidence="2">The sequence shown here is derived from an EMBL/GenBank/DDBJ whole genome shotgun (WGS) entry which is preliminary data.</text>
</comment>
<dbReference type="AlphaFoldDB" id="A0AA88P6Z5"/>
<gene>
    <name evidence="2" type="ORF">Q8A67_023965</name>
</gene>
<dbReference type="EMBL" id="JAUYZG010000023">
    <property type="protein sequence ID" value="KAK2871438.1"/>
    <property type="molecule type" value="Genomic_DNA"/>
</dbReference>
<reference evidence="2" key="1">
    <citation type="submission" date="2023-08" db="EMBL/GenBank/DDBJ databases">
        <title>Chromosome-level Genome Assembly of mud carp (Cirrhinus molitorella).</title>
        <authorList>
            <person name="Liu H."/>
        </authorList>
    </citation>
    <scope>NUCLEOTIDE SEQUENCE</scope>
    <source>
        <strain evidence="2">Prfri</strain>
        <tissue evidence="2">Muscle</tissue>
    </source>
</reference>
<comment type="similarity">
    <text evidence="1">Belongs to the cornifelin family.</text>
</comment>
<evidence type="ECO:0000313" key="3">
    <source>
        <dbReference type="Proteomes" id="UP001187343"/>
    </source>
</evidence>
<organism evidence="2 3">
    <name type="scientific">Cirrhinus molitorella</name>
    <name type="common">mud carp</name>
    <dbReference type="NCBI Taxonomy" id="172907"/>
    <lineage>
        <taxon>Eukaryota</taxon>
        <taxon>Metazoa</taxon>
        <taxon>Chordata</taxon>
        <taxon>Craniata</taxon>
        <taxon>Vertebrata</taxon>
        <taxon>Euteleostomi</taxon>
        <taxon>Actinopterygii</taxon>
        <taxon>Neopterygii</taxon>
        <taxon>Teleostei</taxon>
        <taxon>Ostariophysi</taxon>
        <taxon>Cypriniformes</taxon>
        <taxon>Cyprinidae</taxon>
        <taxon>Labeoninae</taxon>
        <taxon>Labeonini</taxon>
        <taxon>Cirrhinus</taxon>
    </lineage>
</organism>
<evidence type="ECO:0000313" key="2">
    <source>
        <dbReference type="EMBL" id="KAK2871438.1"/>
    </source>
</evidence>
<proteinExistence type="inferred from homology"/>
<name>A0AA88P6Z5_9TELE</name>
<keyword evidence="3" id="KW-1185">Reference proteome</keyword>
<accession>A0AA88P6Z5</accession>
<evidence type="ECO:0000256" key="1">
    <source>
        <dbReference type="ARBA" id="ARBA00009024"/>
    </source>
</evidence>